<dbReference type="GO" id="GO:0016491">
    <property type="term" value="F:oxidoreductase activity"/>
    <property type="evidence" value="ECO:0007669"/>
    <property type="project" value="UniProtKB-KW"/>
</dbReference>
<evidence type="ECO:0000256" key="2">
    <source>
        <dbReference type="ARBA" id="ARBA00023002"/>
    </source>
</evidence>
<evidence type="ECO:0000313" key="4">
    <source>
        <dbReference type="Proteomes" id="UP000077177"/>
    </source>
</evidence>
<sequence length="267" mass="28730">MKQLDHKVIVLTGGSEGIGYECAKAYAAEGAKLVILAIGEKQLAKVMAELGPEHLGVCCDVRNEEQVSLAMQKAIAQFGKIDAIHNNAGIASPSKTLDETTEDEWNDLMDVNLKSIYYTVKYGIKALKETRGCILNTSSLVGEIGQELHAAYTATKGAVNALTKSMALDYAKFHVRVNAVSPAGVWTPTLQKWTEEQPSTAFINEYLNNIHPLGYCPQGDVIADACVFLLSDKARFITGCILPISGGAELGYRSVLPVAEPVGNEVN</sequence>
<organism evidence="3 4">
    <name type="scientific">Flavisolibacter tropicus</name>
    <dbReference type="NCBI Taxonomy" id="1492898"/>
    <lineage>
        <taxon>Bacteria</taxon>
        <taxon>Pseudomonadati</taxon>
        <taxon>Bacteroidota</taxon>
        <taxon>Chitinophagia</taxon>
        <taxon>Chitinophagales</taxon>
        <taxon>Chitinophagaceae</taxon>
        <taxon>Flavisolibacter</taxon>
    </lineage>
</organism>
<dbReference type="PROSITE" id="PS00061">
    <property type="entry name" value="ADH_SHORT"/>
    <property type="match status" value="1"/>
</dbReference>
<evidence type="ECO:0000256" key="1">
    <source>
        <dbReference type="ARBA" id="ARBA00006484"/>
    </source>
</evidence>
<dbReference type="PRINTS" id="PR00080">
    <property type="entry name" value="SDRFAMILY"/>
</dbReference>
<dbReference type="RefSeq" id="WP_066405377.1">
    <property type="nucleotide sequence ID" value="NZ_CP011390.1"/>
</dbReference>
<dbReference type="Proteomes" id="UP000077177">
    <property type="component" value="Chromosome"/>
</dbReference>
<protein>
    <submittedName>
        <fullName evidence="3">Short-chain dehydrogenase</fullName>
    </submittedName>
</protein>
<dbReference type="Gene3D" id="3.40.50.720">
    <property type="entry name" value="NAD(P)-binding Rossmann-like Domain"/>
    <property type="match status" value="1"/>
</dbReference>
<dbReference type="PANTHER" id="PTHR24321:SF8">
    <property type="entry name" value="ESTRADIOL 17-BETA-DEHYDROGENASE 8-RELATED"/>
    <property type="match status" value="1"/>
</dbReference>
<name>A0A172TWN4_9BACT</name>
<gene>
    <name evidence="3" type="ORF">SY85_13625</name>
</gene>
<dbReference type="STRING" id="1492898.SY85_13625"/>
<dbReference type="KEGG" id="fla:SY85_13625"/>
<keyword evidence="2" id="KW-0560">Oxidoreductase</keyword>
<dbReference type="CDD" id="cd05233">
    <property type="entry name" value="SDR_c"/>
    <property type="match status" value="1"/>
</dbReference>
<dbReference type="Pfam" id="PF13561">
    <property type="entry name" value="adh_short_C2"/>
    <property type="match status" value="1"/>
</dbReference>
<dbReference type="AlphaFoldDB" id="A0A172TWN4"/>
<dbReference type="InterPro" id="IPR036291">
    <property type="entry name" value="NAD(P)-bd_dom_sf"/>
</dbReference>
<dbReference type="FunFam" id="3.40.50.720:FF:000084">
    <property type="entry name" value="Short-chain dehydrogenase reductase"/>
    <property type="match status" value="1"/>
</dbReference>
<dbReference type="PATRIC" id="fig|1492898.3.peg.2941"/>
<dbReference type="OrthoDB" id="597477at2"/>
<dbReference type="EMBL" id="CP011390">
    <property type="protein sequence ID" value="ANE51392.1"/>
    <property type="molecule type" value="Genomic_DNA"/>
</dbReference>
<dbReference type="InterPro" id="IPR002347">
    <property type="entry name" value="SDR_fam"/>
</dbReference>
<dbReference type="SUPFAM" id="SSF51735">
    <property type="entry name" value="NAD(P)-binding Rossmann-fold domains"/>
    <property type="match status" value="1"/>
</dbReference>
<dbReference type="PANTHER" id="PTHR24321">
    <property type="entry name" value="DEHYDROGENASES, SHORT CHAIN"/>
    <property type="match status" value="1"/>
</dbReference>
<reference evidence="4" key="1">
    <citation type="submission" date="2015-01" db="EMBL/GenBank/DDBJ databases">
        <title>Flavisolibacter sp./LCS9/ whole genome sequencing.</title>
        <authorList>
            <person name="Kim M.K."/>
            <person name="Srinivasan S."/>
            <person name="Lee J.-J."/>
        </authorList>
    </citation>
    <scope>NUCLEOTIDE SEQUENCE [LARGE SCALE GENOMIC DNA]</scope>
    <source>
        <strain evidence="4">LCS9</strain>
    </source>
</reference>
<evidence type="ECO:0000313" key="3">
    <source>
        <dbReference type="EMBL" id="ANE51392.1"/>
    </source>
</evidence>
<dbReference type="InterPro" id="IPR020904">
    <property type="entry name" value="Sc_DH/Rdtase_CS"/>
</dbReference>
<accession>A0A172TWN4</accession>
<keyword evidence="4" id="KW-1185">Reference proteome</keyword>
<comment type="similarity">
    <text evidence="1">Belongs to the short-chain dehydrogenases/reductases (SDR) family.</text>
</comment>
<proteinExistence type="inferred from homology"/>
<reference evidence="3 4" key="2">
    <citation type="journal article" date="2016" name="Int. J. Syst. Evol. Microbiol.">
        <title>Flavisolibacter tropicus sp. nov., isolated from tropical soil.</title>
        <authorList>
            <person name="Lee J.J."/>
            <person name="Kang M.S."/>
            <person name="Kim G.S."/>
            <person name="Lee C.S."/>
            <person name="Lim S."/>
            <person name="Lee J."/>
            <person name="Roh S.H."/>
            <person name="Kang H."/>
            <person name="Ha J.M."/>
            <person name="Bae S."/>
            <person name="Jung H.Y."/>
            <person name="Kim M.K."/>
        </authorList>
    </citation>
    <scope>NUCLEOTIDE SEQUENCE [LARGE SCALE GENOMIC DNA]</scope>
    <source>
        <strain evidence="3 4">LCS9</strain>
    </source>
</reference>
<dbReference type="PRINTS" id="PR00081">
    <property type="entry name" value="GDHRDH"/>
</dbReference>